<keyword evidence="1" id="KW-1133">Transmembrane helix</keyword>
<protein>
    <submittedName>
        <fullName evidence="2">Uncharacterized protein</fullName>
    </submittedName>
</protein>
<comment type="caution">
    <text evidence="2">The sequence shown here is derived from an EMBL/GenBank/DDBJ whole genome shotgun (WGS) entry which is preliminary data.</text>
</comment>
<evidence type="ECO:0000313" key="2">
    <source>
        <dbReference type="EMBL" id="MBO0950503.1"/>
    </source>
</evidence>
<dbReference type="Proteomes" id="UP000664628">
    <property type="component" value="Unassembled WGS sequence"/>
</dbReference>
<accession>A0ABS3JM19</accession>
<keyword evidence="1" id="KW-0812">Transmembrane</keyword>
<gene>
    <name evidence="2" type="ORF">J2I46_18045</name>
</gene>
<proteinExistence type="predicted"/>
<dbReference type="RefSeq" id="WP_207330450.1">
    <property type="nucleotide sequence ID" value="NZ_JAFMYW010000005.1"/>
</dbReference>
<reference evidence="2 3" key="1">
    <citation type="submission" date="2021-03" db="EMBL/GenBank/DDBJ databases">
        <title>Fibrella sp. HMF5405 genome sequencing and assembly.</title>
        <authorList>
            <person name="Kang H."/>
            <person name="Kim H."/>
            <person name="Bae S."/>
            <person name="Joh K."/>
        </authorList>
    </citation>
    <scope>NUCLEOTIDE SEQUENCE [LARGE SCALE GENOMIC DNA]</scope>
    <source>
        <strain evidence="2 3">HMF5405</strain>
    </source>
</reference>
<keyword evidence="1" id="KW-0472">Membrane</keyword>
<evidence type="ECO:0000256" key="1">
    <source>
        <dbReference type="SAM" id="Phobius"/>
    </source>
</evidence>
<evidence type="ECO:0000313" key="3">
    <source>
        <dbReference type="Proteomes" id="UP000664628"/>
    </source>
</evidence>
<feature type="transmembrane region" description="Helical" evidence="1">
    <location>
        <begin position="33"/>
        <end position="55"/>
    </location>
</feature>
<keyword evidence="3" id="KW-1185">Reference proteome</keyword>
<dbReference type="EMBL" id="JAFMYW010000005">
    <property type="protein sequence ID" value="MBO0950503.1"/>
    <property type="molecule type" value="Genomic_DNA"/>
</dbReference>
<sequence length="63" mass="7112">MFAILLKEEREEGIKEEREEGIKGRRIEGGKKLFTSVPLLLYSLSSVLPLFPLLLSSSLIYSS</sequence>
<name>A0ABS3JM19_9BACT</name>
<organism evidence="2 3">
    <name type="scientific">Fibrella forsythiae</name>
    <dbReference type="NCBI Taxonomy" id="2817061"/>
    <lineage>
        <taxon>Bacteria</taxon>
        <taxon>Pseudomonadati</taxon>
        <taxon>Bacteroidota</taxon>
        <taxon>Cytophagia</taxon>
        <taxon>Cytophagales</taxon>
        <taxon>Spirosomataceae</taxon>
        <taxon>Fibrella</taxon>
    </lineage>
</organism>